<reference evidence="1" key="1">
    <citation type="journal article" date="2022" name="Front. Genet.">
        <title>Chromosome-Scale Assembly of the Dendrobium nobile Genome Provides Insights Into the Molecular Mechanism of the Biosynthesis of the Medicinal Active Ingredient of Dendrobium.</title>
        <authorList>
            <person name="Xu Q."/>
            <person name="Niu S.-C."/>
            <person name="Li K.-L."/>
            <person name="Zheng P.-J."/>
            <person name="Zhang X.-J."/>
            <person name="Jia Y."/>
            <person name="Liu Y."/>
            <person name="Niu Y.-X."/>
            <person name="Yu L.-H."/>
            <person name="Chen D.-F."/>
            <person name="Zhang G.-Q."/>
        </authorList>
    </citation>
    <scope>NUCLEOTIDE SEQUENCE</scope>
    <source>
        <tissue evidence="1">Leaf</tissue>
    </source>
</reference>
<dbReference type="Proteomes" id="UP000829196">
    <property type="component" value="Unassembled WGS sequence"/>
</dbReference>
<accession>A0A8T3A5M9</accession>
<dbReference type="EMBL" id="JAGYWB010000018">
    <property type="protein sequence ID" value="KAI0491438.1"/>
    <property type="molecule type" value="Genomic_DNA"/>
</dbReference>
<gene>
    <name evidence="1" type="ORF">KFK09_025698</name>
</gene>
<comment type="caution">
    <text evidence="1">The sequence shown here is derived from an EMBL/GenBank/DDBJ whole genome shotgun (WGS) entry which is preliminary data.</text>
</comment>
<sequence length="66" mass="7309">MLKEALMNRGADSLKAIHLDALPYRKFDGSKLAAIQWAAMSLLQQVQGMEPLGGKKLGLSHLFKDR</sequence>
<protein>
    <submittedName>
        <fullName evidence="1">Uncharacterized protein</fullName>
    </submittedName>
</protein>
<name>A0A8T3A5M9_DENNO</name>
<organism evidence="1 2">
    <name type="scientific">Dendrobium nobile</name>
    <name type="common">Orchid</name>
    <dbReference type="NCBI Taxonomy" id="94219"/>
    <lineage>
        <taxon>Eukaryota</taxon>
        <taxon>Viridiplantae</taxon>
        <taxon>Streptophyta</taxon>
        <taxon>Embryophyta</taxon>
        <taxon>Tracheophyta</taxon>
        <taxon>Spermatophyta</taxon>
        <taxon>Magnoliopsida</taxon>
        <taxon>Liliopsida</taxon>
        <taxon>Asparagales</taxon>
        <taxon>Orchidaceae</taxon>
        <taxon>Epidendroideae</taxon>
        <taxon>Malaxideae</taxon>
        <taxon>Dendrobiinae</taxon>
        <taxon>Dendrobium</taxon>
    </lineage>
</organism>
<evidence type="ECO:0000313" key="1">
    <source>
        <dbReference type="EMBL" id="KAI0491438.1"/>
    </source>
</evidence>
<keyword evidence="2" id="KW-1185">Reference proteome</keyword>
<dbReference type="AlphaFoldDB" id="A0A8T3A5M9"/>
<evidence type="ECO:0000313" key="2">
    <source>
        <dbReference type="Proteomes" id="UP000829196"/>
    </source>
</evidence>
<proteinExistence type="predicted"/>